<dbReference type="EMBL" id="CAJNNW010006363">
    <property type="protein sequence ID" value="CAE8648246.1"/>
    <property type="molecule type" value="Genomic_DNA"/>
</dbReference>
<comment type="caution">
    <text evidence="2">The sequence shown here is derived from an EMBL/GenBank/DDBJ whole genome shotgun (WGS) entry which is preliminary data.</text>
</comment>
<sequence>MDDTELERMWKVKVEPVDEVDLQRRREQDAEEAGRNAEEKAEGAEAGLGKCTERHGHGHEHKASAPKAKAKMTAWKEKAAREVKQEQMEGAKKMPKGRKIAGKAKLKLKLKLKKASEAKAKCKAKAQAKATKVKAKATKAKFKMRLKKLPKQKSVKAEPGTVASRVAVKSEPGTGPATKVKKEHNFSPRAHFVHQVGFIESVMPEWELCFGSLGTGIVGVCPPQAAETNIATEGGSSSSSSSGVPVKRELEAADAESAPAGSSNSSSSSGSCSAVKTELQEGGTSEAPSRPVRRSLDLSPEAVIILFKNAPASSLQSRNGHSMGGYAGGLDVEERKLQWSSQRSDKQSTKLLTIVDHIGRGGTVLVAVRPPGSSTTYTLLGQVSRIDGLRMSECLVQ</sequence>
<name>A0A813IBI7_POLGL</name>
<protein>
    <submittedName>
        <fullName evidence="2">Uncharacterized protein</fullName>
    </submittedName>
</protein>
<dbReference type="Proteomes" id="UP000626109">
    <property type="component" value="Unassembled WGS sequence"/>
</dbReference>
<organism evidence="2 3">
    <name type="scientific">Polarella glacialis</name>
    <name type="common">Dinoflagellate</name>
    <dbReference type="NCBI Taxonomy" id="89957"/>
    <lineage>
        <taxon>Eukaryota</taxon>
        <taxon>Sar</taxon>
        <taxon>Alveolata</taxon>
        <taxon>Dinophyceae</taxon>
        <taxon>Suessiales</taxon>
        <taxon>Suessiaceae</taxon>
        <taxon>Polarella</taxon>
    </lineage>
</organism>
<feature type="compositionally biased region" description="Low complexity" evidence="1">
    <location>
        <begin position="234"/>
        <end position="243"/>
    </location>
</feature>
<feature type="region of interest" description="Disordered" evidence="1">
    <location>
        <begin position="229"/>
        <end position="294"/>
    </location>
</feature>
<feature type="region of interest" description="Disordered" evidence="1">
    <location>
        <begin position="1"/>
        <end position="99"/>
    </location>
</feature>
<feature type="compositionally biased region" description="Low complexity" evidence="1">
    <location>
        <begin position="255"/>
        <end position="274"/>
    </location>
</feature>
<reference evidence="2" key="1">
    <citation type="submission" date="2021-02" db="EMBL/GenBank/DDBJ databases">
        <authorList>
            <person name="Dougan E. K."/>
            <person name="Rhodes N."/>
            <person name="Thang M."/>
            <person name="Chan C."/>
        </authorList>
    </citation>
    <scope>NUCLEOTIDE SEQUENCE</scope>
</reference>
<feature type="compositionally biased region" description="Basic and acidic residues" evidence="1">
    <location>
        <begin position="1"/>
        <end position="43"/>
    </location>
</feature>
<gene>
    <name evidence="2" type="ORF">PGLA2088_LOCUS6396</name>
</gene>
<evidence type="ECO:0000313" key="3">
    <source>
        <dbReference type="Proteomes" id="UP000626109"/>
    </source>
</evidence>
<accession>A0A813IBI7</accession>
<dbReference type="AlphaFoldDB" id="A0A813IBI7"/>
<feature type="compositionally biased region" description="Basic and acidic residues" evidence="1">
    <location>
        <begin position="74"/>
        <end position="92"/>
    </location>
</feature>
<proteinExistence type="predicted"/>
<evidence type="ECO:0000256" key="1">
    <source>
        <dbReference type="SAM" id="MobiDB-lite"/>
    </source>
</evidence>
<evidence type="ECO:0000313" key="2">
    <source>
        <dbReference type="EMBL" id="CAE8648246.1"/>
    </source>
</evidence>
<feature type="non-terminal residue" evidence="2">
    <location>
        <position position="397"/>
    </location>
</feature>